<feature type="transmembrane region" description="Helical" evidence="2">
    <location>
        <begin position="128"/>
        <end position="146"/>
    </location>
</feature>
<feature type="region of interest" description="Disordered" evidence="1">
    <location>
        <begin position="364"/>
        <end position="384"/>
    </location>
</feature>
<dbReference type="Pfam" id="PF06580">
    <property type="entry name" value="His_kinase"/>
    <property type="match status" value="1"/>
</dbReference>
<keyword evidence="2" id="KW-0472">Membrane</keyword>
<dbReference type="InterPro" id="IPR036890">
    <property type="entry name" value="HATPase_C_sf"/>
</dbReference>
<dbReference type="InterPro" id="IPR010559">
    <property type="entry name" value="Sig_transdc_His_kin_internal"/>
</dbReference>
<dbReference type="GO" id="GO:0000155">
    <property type="term" value="F:phosphorelay sensor kinase activity"/>
    <property type="evidence" value="ECO:0007669"/>
    <property type="project" value="InterPro"/>
</dbReference>
<dbReference type="STRING" id="1908237.BEN47_03100"/>
<proteinExistence type="predicted"/>
<feature type="transmembrane region" description="Helical" evidence="2">
    <location>
        <begin position="50"/>
        <end position="69"/>
    </location>
</feature>
<keyword evidence="2" id="KW-0812">Transmembrane</keyword>
<evidence type="ECO:0000259" key="3">
    <source>
        <dbReference type="Pfam" id="PF06580"/>
    </source>
</evidence>
<reference evidence="4 5" key="1">
    <citation type="submission" date="2016-08" db="EMBL/GenBank/DDBJ databases">
        <title>Hymenobacter coccineus sp. nov., Hymenobacter lapidarius sp. nov. and Hymenobacter glacialis sp. nov., isolated from Antarctic soil.</title>
        <authorList>
            <person name="Sedlacek I."/>
            <person name="Kralova S."/>
            <person name="Kyrova K."/>
            <person name="Maslanova I."/>
            <person name="Stankova E."/>
            <person name="Vrbovska V."/>
            <person name="Nemec M."/>
            <person name="Bartak M."/>
            <person name="Svec P."/>
            <person name="Busse H.-J."/>
            <person name="Pantucek R."/>
        </authorList>
    </citation>
    <scope>NUCLEOTIDE SEQUENCE [LARGE SCALE GENOMIC DNA]</scope>
    <source>
        <strain evidence="4 5">CCM 8643</strain>
    </source>
</reference>
<dbReference type="RefSeq" id="WP_070728913.1">
    <property type="nucleotide sequence ID" value="NZ_MDZB01000120.1"/>
</dbReference>
<dbReference type="GO" id="GO:0016020">
    <property type="term" value="C:membrane"/>
    <property type="evidence" value="ECO:0007669"/>
    <property type="project" value="InterPro"/>
</dbReference>
<dbReference type="Gene3D" id="3.30.565.10">
    <property type="entry name" value="Histidine kinase-like ATPase, C-terminal domain"/>
    <property type="match status" value="1"/>
</dbReference>
<protein>
    <recommendedName>
        <fullName evidence="3">Signal transduction histidine kinase internal region domain-containing protein</fullName>
    </recommendedName>
</protein>
<keyword evidence="5" id="KW-1185">Reference proteome</keyword>
<dbReference type="PANTHER" id="PTHR34220:SF7">
    <property type="entry name" value="SENSOR HISTIDINE KINASE YPDA"/>
    <property type="match status" value="1"/>
</dbReference>
<sequence length="384" mass="42891">MPLPTPRSYLTLLLHVLVWGLFGLIFLLFQPLTGRLTLPPEFWVKQGLMFAVWVGTFYLTANVTVPRLLFKGRTGWFILALCGTTVGVLLFSRALDQVLDLPALINKAFEAATGRPRLSQRGLRFDSMGLLTTMLVLGISTCITVVQKLQRDVQLRQMLEQQRTSSELSMLKAQINPHFFFNTLNNIYALTLLDGEEARSAIHRLSRMMRYVLYDTAHGSTLLSQEVAFVQDYITLMQLRLSDRVTVTFERPEPVHDVPVAPMLLLPFLENAFKHGVAATQASTIFVALRQPQPDVLELEVRNTRLSLPSTDLAGSNGIGLANTRRRLDLLYPGQFQLDVDDHTPANEFRVHLTLNVGAGGDVLVSTSPPDPLSKKEGAPEMLL</sequence>
<organism evidence="4 5">
    <name type="scientific">Hymenobacter lapidarius</name>
    <dbReference type="NCBI Taxonomy" id="1908237"/>
    <lineage>
        <taxon>Bacteria</taxon>
        <taxon>Pseudomonadati</taxon>
        <taxon>Bacteroidota</taxon>
        <taxon>Cytophagia</taxon>
        <taxon>Cytophagales</taxon>
        <taxon>Hymenobacteraceae</taxon>
        <taxon>Hymenobacter</taxon>
    </lineage>
</organism>
<dbReference type="InterPro" id="IPR050640">
    <property type="entry name" value="Bact_2-comp_sensor_kinase"/>
</dbReference>
<dbReference type="OrthoDB" id="9792992at2"/>
<dbReference type="PANTHER" id="PTHR34220">
    <property type="entry name" value="SENSOR HISTIDINE KINASE YPDA"/>
    <property type="match status" value="1"/>
</dbReference>
<dbReference type="Proteomes" id="UP000176294">
    <property type="component" value="Unassembled WGS sequence"/>
</dbReference>
<feature type="compositionally biased region" description="Basic and acidic residues" evidence="1">
    <location>
        <begin position="373"/>
        <end position="384"/>
    </location>
</feature>
<gene>
    <name evidence="4" type="ORF">BEN47_03100</name>
</gene>
<accession>A0A1G1T0F9</accession>
<evidence type="ECO:0000313" key="5">
    <source>
        <dbReference type="Proteomes" id="UP000176294"/>
    </source>
</evidence>
<feature type="domain" description="Signal transduction histidine kinase internal region" evidence="3">
    <location>
        <begin position="167"/>
        <end position="244"/>
    </location>
</feature>
<feature type="transmembrane region" description="Helical" evidence="2">
    <location>
        <begin position="12"/>
        <end position="30"/>
    </location>
</feature>
<evidence type="ECO:0000313" key="4">
    <source>
        <dbReference type="EMBL" id="OGX84363.1"/>
    </source>
</evidence>
<evidence type="ECO:0000256" key="2">
    <source>
        <dbReference type="SAM" id="Phobius"/>
    </source>
</evidence>
<feature type="transmembrane region" description="Helical" evidence="2">
    <location>
        <begin position="76"/>
        <end position="95"/>
    </location>
</feature>
<dbReference type="SUPFAM" id="SSF55874">
    <property type="entry name" value="ATPase domain of HSP90 chaperone/DNA topoisomerase II/histidine kinase"/>
    <property type="match status" value="1"/>
</dbReference>
<keyword evidence="2" id="KW-1133">Transmembrane helix</keyword>
<name>A0A1G1T0F9_9BACT</name>
<evidence type="ECO:0000256" key="1">
    <source>
        <dbReference type="SAM" id="MobiDB-lite"/>
    </source>
</evidence>
<comment type="caution">
    <text evidence="4">The sequence shown here is derived from an EMBL/GenBank/DDBJ whole genome shotgun (WGS) entry which is preliminary data.</text>
</comment>
<dbReference type="AlphaFoldDB" id="A0A1G1T0F9"/>
<dbReference type="EMBL" id="MDZB01000120">
    <property type="protein sequence ID" value="OGX84363.1"/>
    <property type="molecule type" value="Genomic_DNA"/>
</dbReference>